<dbReference type="Proteomes" id="UP001371456">
    <property type="component" value="Unassembled WGS sequence"/>
</dbReference>
<dbReference type="AlphaFoldDB" id="A0AAN8U2I7"/>
<organism evidence="2 3">
    <name type="scientific">Solanum bulbocastanum</name>
    <name type="common">Wild potato</name>
    <dbReference type="NCBI Taxonomy" id="147425"/>
    <lineage>
        <taxon>Eukaryota</taxon>
        <taxon>Viridiplantae</taxon>
        <taxon>Streptophyta</taxon>
        <taxon>Embryophyta</taxon>
        <taxon>Tracheophyta</taxon>
        <taxon>Spermatophyta</taxon>
        <taxon>Magnoliopsida</taxon>
        <taxon>eudicotyledons</taxon>
        <taxon>Gunneridae</taxon>
        <taxon>Pentapetalae</taxon>
        <taxon>asterids</taxon>
        <taxon>lamiids</taxon>
        <taxon>Solanales</taxon>
        <taxon>Solanaceae</taxon>
        <taxon>Solanoideae</taxon>
        <taxon>Solaneae</taxon>
        <taxon>Solanum</taxon>
    </lineage>
</organism>
<protein>
    <submittedName>
        <fullName evidence="2">Uncharacterized protein</fullName>
    </submittedName>
</protein>
<evidence type="ECO:0000313" key="3">
    <source>
        <dbReference type="Proteomes" id="UP001371456"/>
    </source>
</evidence>
<reference evidence="2 3" key="1">
    <citation type="submission" date="2024-02" db="EMBL/GenBank/DDBJ databases">
        <title>de novo genome assembly of Solanum bulbocastanum strain 11H21.</title>
        <authorList>
            <person name="Hosaka A.J."/>
        </authorList>
    </citation>
    <scope>NUCLEOTIDE SEQUENCE [LARGE SCALE GENOMIC DNA]</scope>
    <source>
        <tissue evidence="2">Young leaves</tissue>
    </source>
</reference>
<keyword evidence="1" id="KW-0472">Membrane</keyword>
<keyword evidence="1" id="KW-0812">Transmembrane</keyword>
<accession>A0AAN8U2I7</accession>
<name>A0AAN8U2I7_SOLBU</name>
<keyword evidence="1" id="KW-1133">Transmembrane helix</keyword>
<evidence type="ECO:0000256" key="1">
    <source>
        <dbReference type="SAM" id="Phobius"/>
    </source>
</evidence>
<keyword evidence="3" id="KW-1185">Reference proteome</keyword>
<sequence>MRSKIGLKSIINEAATVALETLKFDNFWTLKSPLSAADLQQPQRARRVAFLGFTKSENSTARTESILGQRPKIKAAKGITSSPEVIVYGMKFLSYLIIVYVYLLCYFCGC</sequence>
<proteinExistence type="predicted"/>
<comment type="caution">
    <text evidence="2">The sequence shown here is derived from an EMBL/GenBank/DDBJ whole genome shotgun (WGS) entry which is preliminary data.</text>
</comment>
<gene>
    <name evidence="2" type="ORF">RDI58_009461</name>
</gene>
<evidence type="ECO:0000313" key="2">
    <source>
        <dbReference type="EMBL" id="KAK6796006.1"/>
    </source>
</evidence>
<dbReference type="EMBL" id="JBANQN010000003">
    <property type="protein sequence ID" value="KAK6796006.1"/>
    <property type="molecule type" value="Genomic_DNA"/>
</dbReference>
<feature type="transmembrane region" description="Helical" evidence="1">
    <location>
        <begin position="92"/>
        <end position="109"/>
    </location>
</feature>